<name>A0A919S3Q7_9ACTN</name>
<organism evidence="6 7">
    <name type="scientific">Actinoplanes auranticolor</name>
    <dbReference type="NCBI Taxonomy" id="47988"/>
    <lineage>
        <taxon>Bacteria</taxon>
        <taxon>Bacillati</taxon>
        <taxon>Actinomycetota</taxon>
        <taxon>Actinomycetes</taxon>
        <taxon>Micromonosporales</taxon>
        <taxon>Micromonosporaceae</taxon>
        <taxon>Actinoplanes</taxon>
    </lineage>
</organism>
<dbReference type="InterPro" id="IPR059026">
    <property type="entry name" value="LpqB_N"/>
</dbReference>
<evidence type="ECO:0008006" key="8">
    <source>
        <dbReference type="Google" id="ProtNLM"/>
    </source>
</evidence>
<feature type="chain" id="PRO_5038712200" description="Sporulation and spore germination protein" evidence="2">
    <location>
        <begin position="20"/>
        <end position="605"/>
    </location>
</feature>
<accession>A0A919S3Q7</accession>
<evidence type="ECO:0000313" key="7">
    <source>
        <dbReference type="Proteomes" id="UP000681340"/>
    </source>
</evidence>
<feature type="domain" description="GerMN" evidence="3">
    <location>
        <begin position="183"/>
        <end position="282"/>
    </location>
</feature>
<protein>
    <recommendedName>
        <fullName evidence="8">Sporulation and spore germination protein</fullName>
    </recommendedName>
</protein>
<dbReference type="InterPro" id="IPR018910">
    <property type="entry name" value="LpqB_C"/>
</dbReference>
<proteinExistence type="predicted"/>
<evidence type="ECO:0000259" key="4">
    <source>
        <dbReference type="Pfam" id="PF10647"/>
    </source>
</evidence>
<keyword evidence="7" id="KW-1185">Reference proteome</keyword>
<dbReference type="AlphaFoldDB" id="A0A919S3Q7"/>
<sequence>MTGRLRMVLAAPLVAALLAGGCGIPDSTEVQRVGPGPSTGVSTGGDVAPTRNDRLASSDPSTFVRHYLEAAAGDPNTAMERVKQFLSSTAASSFKPAAAEVRVIHLVDTPLVNPGSVDVRLRAQTVGVLNPNGILDPAADGSAQEYSFTVSSAAAQSGLFVTKAPDVLLISDDALDDFYERRKLYFWNHDYTSLVPDVRYLPRDLPSEQQPNEIIKWLIAGPSPSLGNAVEPLPEGTMLDGNVPAPSDQKLQINLSGQAVRPPDDPAKLERLRRQLMWSLRSGQWSTLELKVGNQNSIEYTGTDYFTSNAAYVLPATPERFLVYNGQVRRMAGSPNGSDPVPLLRPEDNRFVRAAGLAGSGARRFAALVVNSGGREELRVGSGAADGQVALTRVRLPKGTTGQPVWAITSAEPDVPAIGLLTIGGRLYSFTSDGSPLTRVDGAGDGISTVAVAPDGRRVALVSRGRLFVAALSTGGAGVRMLSAEQILTAPLRQVSAVDWSSETWLTVAGARADKNRVAIFEMTIDGSFVSQRLADIGTESVSYLTAYPARPVSGTDSSDTIAYVANGDAFDVLSDPVRITVQDLAVAVPNPPNGVKPTAPFFLR</sequence>
<keyword evidence="2" id="KW-0732">Signal</keyword>
<dbReference type="Proteomes" id="UP000681340">
    <property type="component" value="Unassembled WGS sequence"/>
</dbReference>
<evidence type="ECO:0000256" key="2">
    <source>
        <dbReference type="SAM" id="SignalP"/>
    </source>
</evidence>
<dbReference type="SUPFAM" id="SSF50998">
    <property type="entry name" value="Quinoprotein alcohol dehydrogenase-like"/>
    <property type="match status" value="1"/>
</dbReference>
<feature type="compositionally biased region" description="Low complexity" evidence="1">
    <location>
        <begin position="33"/>
        <end position="45"/>
    </location>
</feature>
<dbReference type="Pfam" id="PF10646">
    <property type="entry name" value="Germane"/>
    <property type="match status" value="1"/>
</dbReference>
<evidence type="ECO:0000259" key="5">
    <source>
        <dbReference type="Pfam" id="PF25976"/>
    </source>
</evidence>
<dbReference type="InterPro" id="IPR011047">
    <property type="entry name" value="Quinoprotein_ADH-like_sf"/>
</dbReference>
<dbReference type="Pfam" id="PF25976">
    <property type="entry name" value="LpqB_N"/>
    <property type="match status" value="1"/>
</dbReference>
<dbReference type="RefSeq" id="WP_212986336.1">
    <property type="nucleotide sequence ID" value="NZ_BAABEA010000003.1"/>
</dbReference>
<evidence type="ECO:0000256" key="1">
    <source>
        <dbReference type="SAM" id="MobiDB-lite"/>
    </source>
</evidence>
<dbReference type="Pfam" id="PF10647">
    <property type="entry name" value="Gmad1"/>
    <property type="match status" value="1"/>
</dbReference>
<gene>
    <name evidence="6" type="ORF">Aau02nite_01740</name>
</gene>
<comment type="caution">
    <text evidence="6">The sequence shown here is derived from an EMBL/GenBank/DDBJ whole genome shotgun (WGS) entry which is preliminary data.</text>
</comment>
<feature type="signal peptide" evidence="2">
    <location>
        <begin position="1"/>
        <end position="19"/>
    </location>
</feature>
<reference evidence="6" key="1">
    <citation type="submission" date="2021-03" db="EMBL/GenBank/DDBJ databases">
        <title>Whole genome shotgun sequence of Actinoplanes auranticolor NBRC 12245.</title>
        <authorList>
            <person name="Komaki H."/>
            <person name="Tamura T."/>
        </authorList>
    </citation>
    <scope>NUCLEOTIDE SEQUENCE</scope>
    <source>
        <strain evidence="6">NBRC 12245</strain>
    </source>
</reference>
<dbReference type="InterPro" id="IPR019606">
    <property type="entry name" value="GerMN"/>
</dbReference>
<feature type="region of interest" description="Disordered" evidence="1">
    <location>
        <begin position="29"/>
        <end position="59"/>
    </location>
</feature>
<evidence type="ECO:0000313" key="6">
    <source>
        <dbReference type="EMBL" id="GIM63077.1"/>
    </source>
</evidence>
<dbReference type="PROSITE" id="PS51257">
    <property type="entry name" value="PROKAR_LIPOPROTEIN"/>
    <property type="match status" value="1"/>
</dbReference>
<dbReference type="EMBL" id="BOQL01000002">
    <property type="protein sequence ID" value="GIM63077.1"/>
    <property type="molecule type" value="Genomic_DNA"/>
</dbReference>
<feature type="domain" description="Lipoprotein LpqB C-terminal" evidence="4">
    <location>
        <begin position="360"/>
        <end position="560"/>
    </location>
</feature>
<feature type="domain" description="Lipoprotein LpqB N-terminal" evidence="5">
    <location>
        <begin position="58"/>
        <end position="173"/>
    </location>
</feature>
<evidence type="ECO:0000259" key="3">
    <source>
        <dbReference type="Pfam" id="PF10646"/>
    </source>
</evidence>